<evidence type="ECO:0000313" key="2">
    <source>
        <dbReference type="Proteomes" id="UP000308744"/>
    </source>
</evidence>
<organism evidence="1 2">
    <name type="scientific">Lysinibacillus mangiferihumi</name>
    <dbReference type="NCBI Taxonomy" id="1130819"/>
    <lineage>
        <taxon>Bacteria</taxon>
        <taxon>Bacillati</taxon>
        <taxon>Bacillota</taxon>
        <taxon>Bacilli</taxon>
        <taxon>Bacillales</taxon>
        <taxon>Bacillaceae</taxon>
        <taxon>Lysinibacillus</taxon>
    </lineage>
</organism>
<dbReference type="InterPro" id="IPR008489">
    <property type="entry name" value="DUF771"/>
</dbReference>
<dbReference type="RefSeq" id="WP_107896654.1">
    <property type="nucleotide sequence ID" value="NZ_PYWM01000022.1"/>
</dbReference>
<dbReference type="AlphaFoldDB" id="A0A4U2XYV2"/>
<proteinExistence type="predicted"/>
<dbReference type="EMBL" id="SZPU01000133">
    <property type="protein sequence ID" value="TKI53129.1"/>
    <property type="molecule type" value="Genomic_DNA"/>
</dbReference>
<sequence>MQQLQVNLTVPVPENYVLIHRIEYEELQTKSLHGVYWTMSDLEDRIGKKQVWIKDNILYPQKFKKQLDVLQGGFVYYPKAKGEKWSFLASKMSQFLEDNFYTIFKG</sequence>
<comment type="caution">
    <text evidence="1">The sequence shown here is derived from an EMBL/GenBank/DDBJ whole genome shotgun (WGS) entry which is preliminary data.</text>
</comment>
<dbReference type="Pfam" id="PF05595">
    <property type="entry name" value="DUF771"/>
    <property type="match status" value="1"/>
</dbReference>
<evidence type="ECO:0000313" key="1">
    <source>
        <dbReference type="EMBL" id="TKI53129.1"/>
    </source>
</evidence>
<protein>
    <submittedName>
        <fullName evidence="1">DUF771 domain-containing protein</fullName>
    </submittedName>
</protein>
<gene>
    <name evidence="1" type="ORF">FC756_25630</name>
</gene>
<name>A0A4U2XYV2_9BACI</name>
<reference evidence="1 2" key="1">
    <citation type="submission" date="2019-04" db="EMBL/GenBank/DDBJ databases">
        <title>Lysinibacillus genome sequencing.</title>
        <authorList>
            <person name="Dunlap C."/>
        </authorList>
    </citation>
    <scope>NUCLEOTIDE SEQUENCE [LARGE SCALE GENOMIC DNA]</scope>
    <source>
        <strain evidence="1 2">CCTCC AB 2010389</strain>
    </source>
</reference>
<accession>A0A4U2XYV2</accession>
<dbReference type="Proteomes" id="UP000308744">
    <property type="component" value="Unassembled WGS sequence"/>
</dbReference>
<keyword evidence="2" id="KW-1185">Reference proteome</keyword>